<dbReference type="EMBL" id="BGPR01072441">
    <property type="protein sequence ID" value="GBO45365.1"/>
    <property type="molecule type" value="Genomic_DNA"/>
</dbReference>
<proteinExistence type="predicted"/>
<evidence type="ECO:0000313" key="1">
    <source>
        <dbReference type="EMBL" id="GBO45365.1"/>
    </source>
</evidence>
<protein>
    <recommendedName>
        <fullName evidence="3">Peptidase aspartic putative domain-containing protein</fullName>
    </recommendedName>
</protein>
<dbReference type="InterPro" id="IPR043502">
    <property type="entry name" value="DNA/RNA_pol_sf"/>
</dbReference>
<organism evidence="1 2">
    <name type="scientific">Araneus ventricosus</name>
    <name type="common">Orbweaver spider</name>
    <name type="synonym">Epeira ventricosa</name>
    <dbReference type="NCBI Taxonomy" id="182803"/>
    <lineage>
        <taxon>Eukaryota</taxon>
        <taxon>Metazoa</taxon>
        <taxon>Ecdysozoa</taxon>
        <taxon>Arthropoda</taxon>
        <taxon>Chelicerata</taxon>
        <taxon>Arachnida</taxon>
        <taxon>Araneae</taxon>
        <taxon>Araneomorphae</taxon>
        <taxon>Entelegynae</taxon>
        <taxon>Araneoidea</taxon>
        <taxon>Araneidae</taxon>
        <taxon>Araneus</taxon>
    </lineage>
</organism>
<evidence type="ECO:0008006" key="3">
    <source>
        <dbReference type="Google" id="ProtNLM"/>
    </source>
</evidence>
<keyword evidence="2" id="KW-1185">Reference proteome</keyword>
<evidence type="ECO:0000313" key="2">
    <source>
        <dbReference type="Proteomes" id="UP000499080"/>
    </source>
</evidence>
<comment type="caution">
    <text evidence="1">The sequence shown here is derived from an EMBL/GenBank/DDBJ whole genome shotgun (WGS) entry which is preliminary data.</text>
</comment>
<dbReference type="PANTHER" id="PTHR47331:SF1">
    <property type="entry name" value="GAG-LIKE PROTEIN"/>
    <property type="match status" value="1"/>
</dbReference>
<feature type="non-terminal residue" evidence="1">
    <location>
        <position position="1"/>
    </location>
</feature>
<dbReference type="GO" id="GO:0071897">
    <property type="term" value="P:DNA biosynthetic process"/>
    <property type="evidence" value="ECO:0007669"/>
    <property type="project" value="UniProtKB-ARBA"/>
</dbReference>
<name>A0A4Y2X6J0_ARAVE</name>
<reference evidence="1 2" key="1">
    <citation type="journal article" date="2019" name="Sci. Rep.">
        <title>Orb-weaving spider Araneus ventricosus genome elucidates the spidroin gene catalogue.</title>
        <authorList>
            <person name="Kono N."/>
            <person name="Nakamura H."/>
            <person name="Ohtoshi R."/>
            <person name="Moran D.A.P."/>
            <person name="Shinohara A."/>
            <person name="Yoshida Y."/>
            <person name="Fujiwara M."/>
            <person name="Mori M."/>
            <person name="Tomita M."/>
            <person name="Arakawa K."/>
        </authorList>
    </citation>
    <scope>NUCLEOTIDE SEQUENCE [LARGE SCALE GENOMIC DNA]</scope>
</reference>
<dbReference type="AlphaFoldDB" id="A0A4Y2X6J0"/>
<dbReference type="SUPFAM" id="SSF56672">
    <property type="entry name" value="DNA/RNA polymerases"/>
    <property type="match status" value="1"/>
</dbReference>
<gene>
    <name evidence="1" type="ORF">AVEN_161660_1</name>
</gene>
<accession>A0A4Y2X6J0</accession>
<dbReference type="PANTHER" id="PTHR47331">
    <property type="entry name" value="PHD-TYPE DOMAIN-CONTAINING PROTEIN"/>
    <property type="match status" value="1"/>
</dbReference>
<sequence>TEYLYELLKLGQISHQDTNLRLQYSVFGCIISGSLLAKGESNIHCGLITDNLELGRTLKEFWEIENVERESEIFKNKEAEICEEHFLKNYSRTEARKFMVKMPFNEDPLCLGESRENVYKTCMQEYLNMGHIEEVIESEEPDVKYYIPYHCVFRPESNSTRESHIQRKCVNFFRKIIKFSVYGGIIQDDPLRIMLRFRKHKFAFVADIKKMYRMILIDPKQRDLLRILIKAEVNDPVKVYKLCTVKCGQGRTEVILRSWRNWQSYAPPSDIFSLIFHPFYKTLTGKNYIPANTQI</sequence>
<dbReference type="Proteomes" id="UP000499080">
    <property type="component" value="Unassembled WGS sequence"/>
</dbReference>
<dbReference type="OrthoDB" id="8052806at2759"/>